<evidence type="ECO:0000313" key="13">
    <source>
        <dbReference type="Proteomes" id="UP001344447"/>
    </source>
</evidence>
<dbReference type="GO" id="GO:0006623">
    <property type="term" value="P:protein targeting to vacuole"/>
    <property type="evidence" value="ECO:0007669"/>
    <property type="project" value="TreeGrafter"/>
</dbReference>
<evidence type="ECO:0000256" key="6">
    <source>
        <dbReference type="ARBA" id="ARBA00022927"/>
    </source>
</evidence>
<evidence type="ECO:0000256" key="4">
    <source>
        <dbReference type="ARBA" id="ARBA00022448"/>
    </source>
</evidence>
<organism evidence="12 13">
    <name type="scientific">Dictyostelium firmibasis</name>
    <dbReference type="NCBI Taxonomy" id="79012"/>
    <lineage>
        <taxon>Eukaryota</taxon>
        <taxon>Amoebozoa</taxon>
        <taxon>Evosea</taxon>
        <taxon>Eumycetozoa</taxon>
        <taxon>Dictyostelia</taxon>
        <taxon>Dictyosteliales</taxon>
        <taxon>Dictyosteliaceae</taxon>
        <taxon>Dictyostelium</taxon>
    </lineage>
</organism>
<feature type="compositionally biased region" description="Low complexity" evidence="9">
    <location>
        <begin position="877"/>
        <end position="895"/>
    </location>
</feature>
<keyword evidence="7" id="KW-0472">Membrane</keyword>
<dbReference type="GO" id="GO:0030123">
    <property type="term" value="C:AP-3 adaptor complex"/>
    <property type="evidence" value="ECO:0007669"/>
    <property type="project" value="InterPro"/>
</dbReference>
<dbReference type="InterPro" id="IPR017105">
    <property type="entry name" value="AP3_complex_dsu"/>
</dbReference>
<dbReference type="EMBL" id="JAVFKY010000001">
    <property type="protein sequence ID" value="KAK5582543.1"/>
    <property type="molecule type" value="Genomic_DNA"/>
</dbReference>
<comment type="subunit">
    <text evidence="8">Adaptor protein complex 3 (AP-3) is a heterotetramer.</text>
</comment>
<feature type="compositionally biased region" description="Low complexity" evidence="9">
    <location>
        <begin position="826"/>
        <end position="840"/>
    </location>
</feature>
<evidence type="ECO:0000259" key="10">
    <source>
        <dbReference type="SMART" id="SM00809"/>
    </source>
</evidence>
<protein>
    <recommendedName>
        <fullName evidence="3 8">AP-3 complex subunit delta</fullName>
    </recommendedName>
</protein>
<dbReference type="Pfam" id="PF26171">
    <property type="entry name" value="Mu_AP3"/>
    <property type="match status" value="1"/>
</dbReference>
<dbReference type="Pfam" id="PF01602">
    <property type="entry name" value="Adaptin_N"/>
    <property type="match status" value="1"/>
</dbReference>
<keyword evidence="13" id="KW-1185">Reference proteome</keyword>
<keyword evidence="4 8" id="KW-0813">Transport</keyword>
<sequence>MFERTLVDLIRGIRNHKKNETRFINQCINEIKEELKGDMQKKTVAVQKLTYIQMLGFDISWASFKIVEVMSCNKFSSKRIGYLAASQSFNEGTDVIVLATHQIRKDFLSSNQNEAYLALNCLSNICTPDLARELANDILTLLSTQKTHILKRAITVLYKIFLRYPESLRPAFPKLREKLDDPEPSVVSCSVNVICELARRNPKNYLPLAPVLFRILTNTTNNYWMLIKIVKLFASLTPHEPRLGKKLIDPLTNIINSSPSVSLLYECIQTCITGMSDHIPLMKLCISKLRTLIEHNDQNLKYLGLLALNNIMKIHPKAVSEHRDLVLNCLEDDDTSIRLRALDLLPGMTSKKNIGDIVLKLLDHLDTAEGQYKDQIIEKIIELCSMGTYQFITDFEWYINILVKLSQIQESVHGKLIASQLLDVVIRVKIVRAYSTRQMIELLKNPKLMSNPTEGGMCEVLYAAAWIVGEFSGYINRPIDALEAFLQPRVSVLPSHIQSVYMLNSLKVFSHACAKANGDEIPSLQDDDEEEDDEEDDDENEITHEIVQECLEIIKSRLTIFTHSIYLNVQERACLINELLSFYSVTQEQGNNISKELISLFTEQLNPVGPKAQKKVPVPEGLDLDEWINDPKHQEPIEEDEEDDIFNTNTGSGHKKHQRGGYDDEDDEDETNSSHSGHSGNHFNRHPIDIKRQKEERLRRQANNPYMLGGKVSKKSNDSENIPVVQLTGDLGHLHVGATSSSNRPMPSKGGKKIKKHYTIDTTIEMPEGAKESDDEDERDSKYKNDALSNINLSEPLTASDVLHTSRHRTDIIREKEKEMAMLAKKNAKLSPKSPPSSANYSEVTSPEIAPTKKASKKAASTTGSVPPPTAKKPSKKPAAATSTAKPPAQAAPAPAVVAVVKKVTKTILDDDNFKITCELLKVSPNEVDNGQVKLTMKVQNKTDEDMSDVSIGLKSSPQQCVSIKSSGEIGVLEADASTTHTEVLNVLDVLNQELQFTLVATPSSSPSITNQLSIILPFSFFIVPTKLPKDKFAEILQKSGQVSAMDSTKINGQSLTMPLIIEKLSQQLSIEVVQAHPNGQTASFYAKTTQNHHIAMLVKEKDGNISFDIKSPQSLLNQILVKEIAQLTFLSKK</sequence>
<dbReference type="Gene3D" id="1.25.10.10">
    <property type="entry name" value="Leucine-rich Repeat Variant"/>
    <property type="match status" value="1"/>
</dbReference>
<dbReference type="InterPro" id="IPR002553">
    <property type="entry name" value="Clathrin/coatomer_adapt-like_N"/>
</dbReference>
<dbReference type="GO" id="GO:0010008">
    <property type="term" value="C:endosome membrane"/>
    <property type="evidence" value="ECO:0007669"/>
    <property type="project" value="TreeGrafter"/>
</dbReference>
<dbReference type="AlphaFoldDB" id="A0AAN7UIQ7"/>
<dbReference type="InterPro" id="IPR011989">
    <property type="entry name" value="ARM-like"/>
</dbReference>
<feature type="compositionally biased region" description="Acidic residues" evidence="9">
    <location>
        <begin position="525"/>
        <end position="540"/>
    </location>
</feature>
<evidence type="ECO:0000259" key="11">
    <source>
        <dbReference type="SMART" id="SM01354"/>
    </source>
</evidence>
<name>A0AAN7UIQ7_9MYCE</name>
<feature type="region of interest" description="Disordered" evidence="9">
    <location>
        <begin position="826"/>
        <end position="895"/>
    </location>
</feature>
<feature type="region of interest" description="Disordered" evidence="9">
    <location>
        <begin position="634"/>
        <end position="720"/>
    </location>
</feature>
<evidence type="ECO:0000256" key="1">
    <source>
        <dbReference type="ARBA" id="ARBA00004308"/>
    </source>
</evidence>
<dbReference type="SMART" id="SM00809">
    <property type="entry name" value="Alpha_adaptinC2"/>
    <property type="match status" value="1"/>
</dbReference>
<dbReference type="SMART" id="SM01354">
    <property type="entry name" value="BLVR"/>
    <property type="match status" value="1"/>
</dbReference>
<evidence type="ECO:0000313" key="12">
    <source>
        <dbReference type="EMBL" id="KAK5582543.1"/>
    </source>
</evidence>
<evidence type="ECO:0000256" key="7">
    <source>
        <dbReference type="ARBA" id="ARBA00023136"/>
    </source>
</evidence>
<dbReference type="InterPro" id="IPR058898">
    <property type="entry name" value="Mu_AP3"/>
</dbReference>
<dbReference type="Proteomes" id="UP001344447">
    <property type="component" value="Unassembled WGS sequence"/>
</dbReference>
<comment type="subcellular location">
    <subcellularLocation>
        <location evidence="1">Endomembrane system</location>
    </subcellularLocation>
</comment>
<keyword evidence="5" id="KW-0677">Repeat</keyword>
<feature type="domain" description="Clathrin adaptor alpha/beta/gamma-adaptin appendage Ig-like subdomain" evidence="10">
    <location>
        <begin position="898"/>
        <end position="1014"/>
    </location>
</feature>
<evidence type="ECO:0000256" key="8">
    <source>
        <dbReference type="PIRNR" id="PIRNR037092"/>
    </source>
</evidence>
<comment type="similarity">
    <text evidence="2 8">Belongs to the adaptor complexes large subunit family.</text>
</comment>
<evidence type="ECO:0000256" key="3">
    <source>
        <dbReference type="ARBA" id="ARBA00015717"/>
    </source>
</evidence>
<feature type="region of interest" description="Disordered" evidence="9">
    <location>
        <begin position="520"/>
        <end position="540"/>
    </location>
</feature>
<dbReference type="GO" id="GO:0006896">
    <property type="term" value="P:Golgi to vacuole transport"/>
    <property type="evidence" value="ECO:0007669"/>
    <property type="project" value="TreeGrafter"/>
</dbReference>
<dbReference type="PANTHER" id="PTHR22781">
    <property type="entry name" value="DELTA ADAPTIN-RELATED"/>
    <property type="match status" value="1"/>
</dbReference>
<dbReference type="PANTHER" id="PTHR22781:SF12">
    <property type="entry name" value="AP-3 COMPLEX SUBUNIT DELTA-1"/>
    <property type="match status" value="1"/>
</dbReference>
<accession>A0AAN7UIQ7</accession>
<feature type="region of interest" description="Disordered" evidence="9">
    <location>
        <begin position="735"/>
        <end position="754"/>
    </location>
</feature>
<proteinExistence type="inferred from homology"/>
<dbReference type="FunFam" id="1.25.10.10:FF:000251">
    <property type="entry name" value="AP-3 complex subunit delta"/>
    <property type="match status" value="1"/>
</dbReference>
<reference evidence="12 13" key="1">
    <citation type="submission" date="2023-11" db="EMBL/GenBank/DDBJ databases">
        <title>Dfirmibasis_genome.</title>
        <authorList>
            <person name="Edelbroek B."/>
            <person name="Kjellin J."/>
            <person name="Jerlstrom-Hultqvist J."/>
            <person name="Soderbom F."/>
        </authorList>
    </citation>
    <scope>NUCLEOTIDE SEQUENCE [LARGE SCALE GENOMIC DNA]</scope>
    <source>
        <strain evidence="12 13">TNS-C-14</strain>
    </source>
</reference>
<dbReference type="InterPro" id="IPR010474">
    <property type="entry name" value="AP3D_dom_metazoa"/>
</dbReference>
<evidence type="ECO:0000256" key="5">
    <source>
        <dbReference type="ARBA" id="ARBA00022737"/>
    </source>
</evidence>
<evidence type="ECO:0000256" key="9">
    <source>
        <dbReference type="SAM" id="MobiDB-lite"/>
    </source>
</evidence>
<dbReference type="PIRSF" id="PIRSF037092">
    <property type="entry name" value="AP3_complex_delta"/>
    <property type="match status" value="1"/>
</dbReference>
<feature type="compositionally biased region" description="Basic and acidic residues" evidence="9">
    <location>
        <begin position="686"/>
        <end position="699"/>
    </location>
</feature>
<dbReference type="SUPFAM" id="SSF48371">
    <property type="entry name" value="ARM repeat"/>
    <property type="match status" value="1"/>
</dbReference>
<evidence type="ECO:0000256" key="2">
    <source>
        <dbReference type="ARBA" id="ARBA00006613"/>
    </source>
</evidence>
<feature type="region of interest" description="Disordered" evidence="9">
    <location>
        <begin position="764"/>
        <end position="788"/>
    </location>
</feature>
<feature type="compositionally biased region" description="Low complexity" evidence="9">
    <location>
        <begin position="673"/>
        <end position="682"/>
    </location>
</feature>
<dbReference type="InterPro" id="IPR008152">
    <property type="entry name" value="Clathrin_a/b/g-adaptin_app_Ig"/>
</dbReference>
<dbReference type="InterPro" id="IPR016024">
    <property type="entry name" value="ARM-type_fold"/>
</dbReference>
<feature type="domain" description="AP-3 complex subunit delta" evidence="11">
    <location>
        <begin position="685"/>
        <end position="794"/>
    </location>
</feature>
<comment type="caution">
    <text evidence="12">The sequence shown here is derived from an EMBL/GenBank/DDBJ whole genome shotgun (WGS) entry which is preliminary data.</text>
</comment>
<gene>
    <name evidence="12" type="ORF">RB653_004128</name>
</gene>
<keyword evidence="6 8" id="KW-0653">Protein transport</keyword>